<evidence type="ECO:0000256" key="1">
    <source>
        <dbReference type="ARBA" id="ARBA00022485"/>
    </source>
</evidence>
<dbReference type="Gene3D" id="3.20.20.70">
    <property type="entry name" value="Aldolase class I"/>
    <property type="match status" value="1"/>
</dbReference>
<protein>
    <recommendedName>
        <fullName evidence="8">7-carboxy-7-deazaguanine synthase</fullName>
        <shortName evidence="8">CDG synthase</shortName>
        <ecNumber evidence="8">4.3.99.3</ecNumber>
    </recommendedName>
    <alternativeName>
        <fullName evidence="8">Queuosine biosynthesis protein QueE</fullName>
    </alternativeName>
</protein>
<comment type="subunit">
    <text evidence="8">Homodimer.</text>
</comment>
<feature type="binding site" evidence="8">
    <location>
        <position position="25"/>
    </location>
    <ligand>
        <name>substrate</name>
    </ligand>
</feature>
<keyword evidence="7 8" id="KW-0456">Lyase</keyword>
<keyword evidence="4 8" id="KW-0460">Magnesium</keyword>
<evidence type="ECO:0000256" key="3">
    <source>
        <dbReference type="ARBA" id="ARBA00022723"/>
    </source>
</evidence>
<organism evidence="11 12">
    <name type="scientific">Verrucomicrobia subdivision 6 bacterium BACL9 MAG-120507-bin52</name>
    <dbReference type="NCBI Taxonomy" id="1655590"/>
    <lineage>
        <taxon>Bacteria</taxon>
        <taxon>Pseudomonadati</taxon>
        <taxon>Verrucomicrobiota</taxon>
        <taxon>Verrucomicrobiia</taxon>
        <taxon>Verrucomicrobiales</taxon>
        <taxon>Verrucomicrobia subdivision 6</taxon>
    </lineage>
</organism>
<evidence type="ECO:0000259" key="10">
    <source>
        <dbReference type="PROSITE" id="PS51918"/>
    </source>
</evidence>
<feature type="binding site" evidence="8">
    <location>
        <position position="33"/>
    </location>
    <ligand>
        <name>[4Fe-4S] cluster</name>
        <dbReference type="ChEBI" id="CHEBI:49883"/>
        <note>4Fe-4S-S-AdoMet</note>
    </ligand>
</feature>
<feature type="binding site" evidence="8">
    <location>
        <begin position="35"/>
        <end position="37"/>
    </location>
    <ligand>
        <name>S-adenosyl-L-methionine</name>
        <dbReference type="ChEBI" id="CHEBI:59789"/>
    </ligand>
</feature>
<feature type="binding site" evidence="8">
    <location>
        <position position="38"/>
    </location>
    <ligand>
        <name>Mg(2+)</name>
        <dbReference type="ChEBI" id="CHEBI:18420"/>
    </ligand>
</feature>
<dbReference type="GO" id="GO:0000287">
    <property type="term" value="F:magnesium ion binding"/>
    <property type="evidence" value="ECO:0007669"/>
    <property type="project" value="UniProtKB-UniRule"/>
</dbReference>
<comment type="cofactor">
    <cofactor evidence="8">
        <name>[4Fe-4S] cluster</name>
        <dbReference type="ChEBI" id="CHEBI:49883"/>
    </cofactor>
    <text evidence="8">Binds 1 [4Fe-4S] cluster. The cluster is coordinated with 3 cysteines and an exchangeable S-adenosyl-L-methionine.</text>
</comment>
<feature type="binding site" evidence="8">
    <location>
        <position position="70"/>
    </location>
    <ligand>
        <name>substrate</name>
    </ligand>
</feature>
<dbReference type="Pfam" id="PF04055">
    <property type="entry name" value="Radical_SAM"/>
    <property type="match status" value="1"/>
</dbReference>
<feature type="binding site" evidence="8">
    <location>
        <position position="36"/>
    </location>
    <ligand>
        <name>[4Fe-4S] cluster</name>
        <dbReference type="ChEBI" id="CHEBI:49883"/>
        <note>4Fe-4S-S-AdoMet</note>
    </ligand>
</feature>
<keyword evidence="6 8" id="KW-0411">Iron-sulfur</keyword>
<evidence type="ECO:0000256" key="9">
    <source>
        <dbReference type="SAM" id="MobiDB-lite"/>
    </source>
</evidence>
<dbReference type="GO" id="GO:0016840">
    <property type="term" value="F:carbon-nitrogen lyase activity"/>
    <property type="evidence" value="ECO:0007669"/>
    <property type="project" value="UniProtKB-UniRule"/>
</dbReference>
<comment type="function">
    <text evidence="8">Catalyzes the complex heterocyclic radical-mediated conversion of 6-carboxy-5,6,7,8-tetrahydropterin (CPH4) to 7-carboxy-7-deazaguanine (CDG), a step common to the biosynthetic pathways of all 7-deazapurine-containing compounds.</text>
</comment>
<evidence type="ECO:0000256" key="4">
    <source>
        <dbReference type="ARBA" id="ARBA00022842"/>
    </source>
</evidence>
<dbReference type="CDD" id="cd01335">
    <property type="entry name" value="Radical_SAM"/>
    <property type="match status" value="1"/>
</dbReference>
<evidence type="ECO:0000256" key="2">
    <source>
        <dbReference type="ARBA" id="ARBA00022691"/>
    </source>
</evidence>
<comment type="cofactor">
    <cofactor evidence="8">
        <name>S-adenosyl-L-methionine</name>
        <dbReference type="ChEBI" id="CHEBI:59789"/>
    </cofactor>
    <text evidence="8">Binds 1 S-adenosyl-L-methionine per subunit.</text>
</comment>
<dbReference type="EMBL" id="LIBO01000078">
    <property type="protein sequence ID" value="KRO62427.1"/>
    <property type="molecule type" value="Genomic_DNA"/>
</dbReference>
<sequence>MRIAEIFHSIQGEGLLAGVPSIFIRTSGCNLRCHWCDTPYASWKPEGPEMSIQEILKKTSPWDCHHVVLTGGEPMIAPGLPELATALKKEGKHITIETAGTILPHGIPCDLASLSPKLSNSTPPPERDSAWTKKHEANRLQPEVISDWIRNYNFQLKFVVSSENDLVEIKSLLSRLETFVAPPHQSVRGEEGPPVPFHQVLLMPEGIDVKTLAARSPWLVEICQREGFRFCPRLHIDLFGHTRGT</sequence>
<gene>
    <name evidence="8" type="primary">queE</name>
    <name evidence="11" type="ORF">ABR82_07255</name>
</gene>
<feature type="compositionally biased region" description="Basic and acidic residues" evidence="9">
    <location>
        <begin position="125"/>
        <end position="134"/>
    </location>
</feature>
<dbReference type="SFLD" id="SFLDS00029">
    <property type="entry name" value="Radical_SAM"/>
    <property type="match status" value="1"/>
</dbReference>
<dbReference type="UniPathway" id="UPA00391"/>
<dbReference type="PANTHER" id="PTHR42836:SF1">
    <property type="entry name" value="7-CARBOXY-7-DEAZAGUANINE SYNTHASE"/>
    <property type="match status" value="1"/>
</dbReference>
<dbReference type="InterPro" id="IPR013785">
    <property type="entry name" value="Aldolase_TIM"/>
</dbReference>
<comment type="catalytic activity">
    <reaction evidence="8">
        <text>6-carboxy-5,6,7,8-tetrahydropterin + H(+) = 7-carboxy-7-carbaguanine + NH4(+)</text>
        <dbReference type="Rhea" id="RHEA:27974"/>
        <dbReference type="ChEBI" id="CHEBI:15378"/>
        <dbReference type="ChEBI" id="CHEBI:28938"/>
        <dbReference type="ChEBI" id="CHEBI:61032"/>
        <dbReference type="ChEBI" id="CHEBI:61036"/>
        <dbReference type="EC" id="4.3.99.3"/>
    </reaction>
</comment>
<evidence type="ECO:0000256" key="6">
    <source>
        <dbReference type="ARBA" id="ARBA00023014"/>
    </source>
</evidence>
<keyword evidence="1 8" id="KW-0004">4Fe-4S</keyword>
<keyword evidence="8" id="KW-0671">Queuosine biosynthesis</keyword>
<dbReference type="GO" id="GO:1904047">
    <property type="term" value="F:S-adenosyl-L-methionine binding"/>
    <property type="evidence" value="ECO:0007669"/>
    <property type="project" value="UniProtKB-UniRule"/>
</dbReference>
<comment type="caution">
    <text evidence="8">Lacks conserved residue(s) required for the propagation of feature annotation.</text>
</comment>
<feature type="binding site" evidence="8">
    <location>
        <position position="72"/>
    </location>
    <ligand>
        <name>S-adenosyl-L-methionine</name>
        <dbReference type="ChEBI" id="CHEBI:59789"/>
    </ligand>
</feature>
<dbReference type="InterPro" id="IPR058240">
    <property type="entry name" value="rSAM_sf"/>
</dbReference>
<dbReference type="EC" id="4.3.99.3" evidence="8"/>
<name>A0A0R2RN02_9BACT</name>
<dbReference type="AlphaFoldDB" id="A0A0R2RN02"/>
<dbReference type="PANTHER" id="PTHR42836">
    <property type="entry name" value="7-CARBOXY-7-DEAZAGUANINE SYNTHASE"/>
    <property type="match status" value="1"/>
</dbReference>
<keyword evidence="2 8" id="KW-0949">S-adenosyl-L-methionine</keyword>
<feature type="binding site" evidence="8">
    <location>
        <begin position="115"/>
        <end position="117"/>
    </location>
    <ligand>
        <name>S-adenosyl-L-methionine</name>
        <dbReference type="ChEBI" id="CHEBI:59789"/>
    </ligand>
</feature>
<comment type="pathway">
    <text evidence="8">Purine metabolism; 7-cyano-7-deazaguanine biosynthesis.</text>
</comment>
<accession>A0A0R2RN02</accession>
<feature type="region of interest" description="Disordered" evidence="9">
    <location>
        <begin position="115"/>
        <end position="134"/>
    </location>
</feature>
<feature type="domain" description="Radical SAM core" evidence="10">
    <location>
        <begin position="16"/>
        <end position="229"/>
    </location>
</feature>
<comment type="caution">
    <text evidence="11">The sequence shown here is derived from an EMBL/GenBank/DDBJ whole genome shotgun (WGS) entry which is preliminary data.</text>
</comment>
<evidence type="ECO:0000313" key="12">
    <source>
        <dbReference type="Proteomes" id="UP000051269"/>
    </source>
</evidence>
<reference evidence="11 12" key="1">
    <citation type="submission" date="2015-10" db="EMBL/GenBank/DDBJ databases">
        <title>Metagenome-Assembled Genomes uncover a global brackish microbiome.</title>
        <authorList>
            <person name="Hugerth L.W."/>
            <person name="Larsson J."/>
            <person name="Alneberg J."/>
            <person name="Lindh M.V."/>
            <person name="Legrand C."/>
            <person name="Pinhassi J."/>
            <person name="Andersson A.F."/>
        </authorList>
    </citation>
    <scope>NUCLEOTIDE SEQUENCE [LARGE SCALE GENOMIC DNA]</scope>
    <source>
        <strain evidence="11">BACL18 MAG-120507-bin52</strain>
    </source>
</reference>
<dbReference type="PROSITE" id="PS51918">
    <property type="entry name" value="RADICAL_SAM"/>
    <property type="match status" value="1"/>
</dbReference>
<keyword evidence="3 8" id="KW-0479">Metal-binding</keyword>
<dbReference type="SUPFAM" id="SSF102114">
    <property type="entry name" value="Radical SAM enzymes"/>
    <property type="match status" value="1"/>
</dbReference>
<comment type="cofactor">
    <cofactor evidence="8">
        <name>Mg(2+)</name>
        <dbReference type="ChEBI" id="CHEBI:18420"/>
    </cofactor>
</comment>
<dbReference type="HAMAP" id="MF_00917">
    <property type="entry name" value="QueE"/>
    <property type="match status" value="1"/>
</dbReference>
<comment type="similarity">
    <text evidence="8">Belongs to the radical SAM superfamily. 7-carboxy-7-deazaguanine synthase family.</text>
</comment>
<evidence type="ECO:0000313" key="11">
    <source>
        <dbReference type="EMBL" id="KRO62427.1"/>
    </source>
</evidence>
<feature type="binding site" evidence="8">
    <location>
        <position position="29"/>
    </location>
    <ligand>
        <name>[4Fe-4S] cluster</name>
        <dbReference type="ChEBI" id="CHEBI:49883"/>
        <note>4Fe-4S-S-AdoMet</note>
    </ligand>
</feature>
<dbReference type="GO" id="GO:0051539">
    <property type="term" value="F:4 iron, 4 sulfur cluster binding"/>
    <property type="evidence" value="ECO:0007669"/>
    <property type="project" value="UniProtKB-UniRule"/>
</dbReference>
<keyword evidence="5 8" id="KW-0408">Iron</keyword>
<dbReference type="InterPro" id="IPR024924">
    <property type="entry name" value="7-CO-7-deazaguanine_synth-like"/>
</dbReference>
<dbReference type="PIRSF" id="PIRSF000370">
    <property type="entry name" value="QueE"/>
    <property type="match status" value="1"/>
</dbReference>
<dbReference type="Proteomes" id="UP000051269">
    <property type="component" value="Unassembled WGS sequence"/>
</dbReference>
<evidence type="ECO:0000256" key="5">
    <source>
        <dbReference type="ARBA" id="ARBA00023004"/>
    </source>
</evidence>
<evidence type="ECO:0000256" key="8">
    <source>
        <dbReference type="HAMAP-Rule" id="MF_00917"/>
    </source>
</evidence>
<feature type="binding site" evidence="8">
    <location>
        <begin position="10"/>
        <end position="12"/>
    </location>
    <ligand>
        <name>substrate</name>
    </ligand>
</feature>
<proteinExistence type="inferred from homology"/>
<evidence type="ECO:0000256" key="7">
    <source>
        <dbReference type="ARBA" id="ARBA00023239"/>
    </source>
</evidence>
<dbReference type="GO" id="GO:0008616">
    <property type="term" value="P:tRNA queuosine(34) biosynthetic process"/>
    <property type="evidence" value="ECO:0007669"/>
    <property type="project" value="UniProtKB-UniRule"/>
</dbReference>
<dbReference type="InterPro" id="IPR007197">
    <property type="entry name" value="rSAM"/>
</dbReference>